<accession>A0ABQ5NU60</accession>
<dbReference type="InterPro" id="IPR050482">
    <property type="entry name" value="Sensor_HK_TwoCompSys"/>
</dbReference>
<dbReference type="SUPFAM" id="SSF55874">
    <property type="entry name" value="ATPase domain of HSP90 chaperone/DNA topoisomerase II/histidine kinase"/>
    <property type="match status" value="1"/>
</dbReference>
<keyword evidence="3" id="KW-0597">Phosphoprotein</keyword>
<evidence type="ECO:0000313" key="13">
    <source>
        <dbReference type="Proteomes" id="UP001291653"/>
    </source>
</evidence>
<keyword evidence="7" id="KW-0067">ATP-binding</keyword>
<evidence type="ECO:0000256" key="2">
    <source>
        <dbReference type="ARBA" id="ARBA00012438"/>
    </source>
</evidence>
<feature type="transmembrane region" description="Helical" evidence="9">
    <location>
        <begin position="6"/>
        <end position="33"/>
    </location>
</feature>
<dbReference type="PANTHER" id="PTHR24421:SF10">
    <property type="entry name" value="NITRATE_NITRITE SENSOR PROTEIN NARQ"/>
    <property type="match status" value="1"/>
</dbReference>
<dbReference type="Gene3D" id="1.20.5.1930">
    <property type="match status" value="1"/>
</dbReference>
<feature type="transmembrane region" description="Helical" evidence="9">
    <location>
        <begin position="89"/>
        <end position="115"/>
    </location>
</feature>
<keyword evidence="13" id="KW-1185">Reference proteome</keyword>
<sequence>MRGTTGLALGALTALAGAALALPLLPLLLPALIRPAAAGRPRRVPGALAVRLTRAELRRLERWYGRRLPAPPEPDRAVRYLAARIPLGLLGGLVLALGAVGLSWTGFAALGWLFTSIEYPWAVLVTGLLGLFLVVLAAQGAHATVLLEWWLARRLLEPGRRDALERRIAQLATSRAEVMAAVDGERRRIERDLHDGVQQRLVALGMLIGRARRGGDPERVGRLLLQAHEESRRALTELREVAWRVYPTVLDEAGLRAALETVADRTPLPVRLACEVADPPERPVETVAYFVVSEAVTNVVKHAEATRVEVTVRRAGDTLRVRVEDDGSGGADLRGGGLTGLASRVAALDGRFGVHSPAGGPTVVTAELPCG</sequence>
<keyword evidence="9" id="KW-0472">Membrane</keyword>
<feature type="domain" description="Histidine kinase/HSP90-like ATPase" evidence="10">
    <location>
        <begin position="289"/>
        <end position="369"/>
    </location>
</feature>
<proteinExistence type="predicted"/>
<reference evidence="12 13" key="1">
    <citation type="submission" date="2022-10" db="EMBL/GenBank/DDBJ databases">
        <title>Draft genome sequence of Streptomyces sp. YSPA8.</title>
        <authorList>
            <person name="Moriuchi R."/>
            <person name="Dohra H."/>
            <person name="Yamamura H."/>
            <person name="Kodani S."/>
        </authorList>
    </citation>
    <scope>NUCLEOTIDE SEQUENCE [LARGE SCALE GENOMIC DNA]</scope>
    <source>
        <strain evidence="12 13">YSPA8</strain>
    </source>
</reference>
<feature type="domain" description="Signal transduction histidine kinase subgroup 3 dimerisation and phosphoacceptor" evidence="11">
    <location>
        <begin position="185"/>
        <end position="249"/>
    </location>
</feature>
<evidence type="ECO:0000259" key="10">
    <source>
        <dbReference type="Pfam" id="PF02518"/>
    </source>
</evidence>
<dbReference type="EC" id="2.7.13.3" evidence="2"/>
<keyword evidence="4" id="KW-0808">Transferase</keyword>
<gene>
    <name evidence="12" type="ORF">SYYSPA8_06330</name>
</gene>
<keyword evidence="6 12" id="KW-0418">Kinase</keyword>
<dbReference type="EMBL" id="BSBI01000002">
    <property type="protein sequence ID" value="GLF93885.1"/>
    <property type="molecule type" value="Genomic_DNA"/>
</dbReference>
<dbReference type="GO" id="GO:0016301">
    <property type="term" value="F:kinase activity"/>
    <property type="evidence" value="ECO:0007669"/>
    <property type="project" value="UniProtKB-KW"/>
</dbReference>
<dbReference type="Pfam" id="PF02518">
    <property type="entry name" value="HATPase_c"/>
    <property type="match status" value="1"/>
</dbReference>
<evidence type="ECO:0000256" key="8">
    <source>
        <dbReference type="ARBA" id="ARBA00023012"/>
    </source>
</evidence>
<evidence type="ECO:0000313" key="12">
    <source>
        <dbReference type="EMBL" id="GLF93885.1"/>
    </source>
</evidence>
<keyword evidence="5" id="KW-0547">Nucleotide-binding</keyword>
<name>A0ABQ5NU60_9ACTN</name>
<dbReference type="CDD" id="cd16917">
    <property type="entry name" value="HATPase_UhpB-NarQ-NarX-like"/>
    <property type="match status" value="1"/>
</dbReference>
<comment type="caution">
    <text evidence="12">The sequence shown here is derived from an EMBL/GenBank/DDBJ whole genome shotgun (WGS) entry which is preliminary data.</text>
</comment>
<evidence type="ECO:0000256" key="9">
    <source>
        <dbReference type="SAM" id="Phobius"/>
    </source>
</evidence>
<evidence type="ECO:0000256" key="6">
    <source>
        <dbReference type="ARBA" id="ARBA00022777"/>
    </source>
</evidence>
<dbReference type="PANTHER" id="PTHR24421">
    <property type="entry name" value="NITRATE/NITRITE SENSOR PROTEIN NARX-RELATED"/>
    <property type="match status" value="1"/>
</dbReference>
<dbReference type="Proteomes" id="UP001291653">
    <property type="component" value="Unassembled WGS sequence"/>
</dbReference>
<organism evidence="12 13">
    <name type="scientific">Streptomyces yaizuensis</name>
    <dbReference type="NCBI Taxonomy" id="2989713"/>
    <lineage>
        <taxon>Bacteria</taxon>
        <taxon>Bacillati</taxon>
        <taxon>Actinomycetota</taxon>
        <taxon>Actinomycetes</taxon>
        <taxon>Kitasatosporales</taxon>
        <taxon>Streptomycetaceae</taxon>
        <taxon>Streptomyces</taxon>
    </lineage>
</organism>
<dbReference type="Pfam" id="PF07730">
    <property type="entry name" value="HisKA_3"/>
    <property type="match status" value="1"/>
</dbReference>
<dbReference type="InterPro" id="IPR011712">
    <property type="entry name" value="Sig_transdc_His_kin_sub3_dim/P"/>
</dbReference>
<evidence type="ECO:0000256" key="1">
    <source>
        <dbReference type="ARBA" id="ARBA00000085"/>
    </source>
</evidence>
<keyword evidence="8" id="KW-0902">Two-component regulatory system</keyword>
<dbReference type="InterPro" id="IPR036890">
    <property type="entry name" value="HATPase_C_sf"/>
</dbReference>
<dbReference type="RefSeq" id="WP_323445962.1">
    <property type="nucleotide sequence ID" value="NZ_BSBI01000002.1"/>
</dbReference>
<dbReference type="InterPro" id="IPR003594">
    <property type="entry name" value="HATPase_dom"/>
</dbReference>
<evidence type="ECO:0000259" key="11">
    <source>
        <dbReference type="Pfam" id="PF07730"/>
    </source>
</evidence>
<keyword evidence="9" id="KW-1133">Transmembrane helix</keyword>
<evidence type="ECO:0000256" key="3">
    <source>
        <dbReference type="ARBA" id="ARBA00022553"/>
    </source>
</evidence>
<evidence type="ECO:0000256" key="4">
    <source>
        <dbReference type="ARBA" id="ARBA00022679"/>
    </source>
</evidence>
<feature type="transmembrane region" description="Helical" evidence="9">
    <location>
        <begin position="121"/>
        <end position="151"/>
    </location>
</feature>
<dbReference type="Gene3D" id="3.30.565.10">
    <property type="entry name" value="Histidine kinase-like ATPase, C-terminal domain"/>
    <property type="match status" value="1"/>
</dbReference>
<keyword evidence="9" id="KW-0812">Transmembrane</keyword>
<evidence type="ECO:0000256" key="5">
    <source>
        <dbReference type="ARBA" id="ARBA00022741"/>
    </source>
</evidence>
<protein>
    <recommendedName>
        <fullName evidence="2">histidine kinase</fullName>
        <ecNumber evidence="2">2.7.13.3</ecNumber>
    </recommendedName>
</protein>
<comment type="catalytic activity">
    <reaction evidence="1">
        <text>ATP + protein L-histidine = ADP + protein N-phospho-L-histidine.</text>
        <dbReference type="EC" id="2.7.13.3"/>
    </reaction>
</comment>
<evidence type="ECO:0000256" key="7">
    <source>
        <dbReference type="ARBA" id="ARBA00022840"/>
    </source>
</evidence>